<protein>
    <submittedName>
        <fullName evidence="1">Uncharacterized protein</fullName>
    </submittedName>
</protein>
<gene>
    <name evidence="1" type="ORF">MSTO_42430</name>
</gene>
<evidence type="ECO:0000313" key="1">
    <source>
        <dbReference type="EMBL" id="BBY24038.1"/>
    </source>
</evidence>
<organism evidence="1 2">
    <name type="scientific">Mycobacterium stomatepiae</name>
    <dbReference type="NCBI Taxonomy" id="470076"/>
    <lineage>
        <taxon>Bacteria</taxon>
        <taxon>Bacillati</taxon>
        <taxon>Actinomycetota</taxon>
        <taxon>Actinomycetes</taxon>
        <taxon>Mycobacteriales</taxon>
        <taxon>Mycobacteriaceae</taxon>
        <taxon>Mycobacterium</taxon>
        <taxon>Mycobacterium simiae complex</taxon>
    </lineage>
</organism>
<evidence type="ECO:0000313" key="2">
    <source>
        <dbReference type="Proteomes" id="UP000467130"/>
    </source>
</evidence>
<name>A0A7I7QCJ2_9MYCO</name>
<dbReference type="AlphaFoldDB" id="A0A7I7QCJ2"/>
<dbReference type="Proteomes" id="UP000467130">
    <property type="component" value="Chromosome"/>
</dbReference>
<keyword evidence="2" id="KW-1185">Reference proteome</keyword>
<accession>A0A7I7QCJ2</accession>
<proteinExistence type="predicted"/>
<reference evidence="1 2" key="1">
    <citation type="journal article" date="2019" name="Emerg. Microbes Infect.">
        <title>Comprehensive subspecies identification of 175 nontuberculous mycobacteria species based on 7547 genomic profiles.</title>
        <authorList>
            <person name="Matsumoto Y."/>
            <person name="Kinjo T."/>
            <person name="Motooka D."/>
            <person name="Nabeya D."/>
            <person name="Jung N."/>
            <person name="Uechi K."/>
            <person name="Horii T."/>
            <person name="Iida T."/>
            <person name="Fujita J."/>
            <person name="Nakamura S."/>
        </authorList>
    </citation>
    <scope>NUCLEOTIDE SEQUENCE [LARGE SCALE GENOMIC DNA]</scope>
    <source>
        <strain evidence="1 2">JCM 17783</strain>
    </source>
</reference>
<dbReference type="KEGG" id="msto:MSTO_42430"/>
<sequence length="168" mass="19017">MVDRVRATLRRALDRDALPDIPLLCEEEVDRACAPWGLLSEDKQATLLAGIEVAVELAPLDRSVASRYALAAQIQARLRKEAYVLHARRYIAEGGPMHPRQRQVIDDLAAYAPPYLSRLWARLHGRDVWQEPCEDVDEMRSLLEGVARSVSLDHRQRIKSMLELQVAG</sequence>
<dbReference type="EMBL" id="AP022587">
    <property type="protein sequence ID" value="BBY24038.1"/>
    <property type="molecule type" value="Genomic_DNA"/>
</dbReference>